<organism evidence="2 3">
    <name type="scientific">Niastella caeni</name>
    <dbReference type="NCBI Taxonomy" id="2569763"/>
    <lineage>
        <taxon>Bacteria</taxon>
        <taxon>Pseudomonadati</taxon>
        <taxon>Bacteroidota</taxon>
        <taxon>Chitinophagia</taxon>
        <taxon>Chitinophagales</taxon>
        <taxon>Chitinophagaceae</taxon>
        <taxon>Niastella</taxon>
    </lineage>
</organism>
<dbReference type="InterPro" id="IPR024775">
    <property type="entry name" value="DinB-like"/>
</dbReference>
<comment type="caution">
    <text evidence="2">The sequence shown here is derived from an EMBL/GenBank/DDBJ whole genome shotgun (WGS) entry which is preliminary data.</text>
</comment>
<evidence type="ECO:0000259" key="1">
    <source>
        <dbReference type="Pfam" id="PF12867"/>
    </source>
</evidence>
<dbReference type="EMBL" id="STFF01000003">
    <property type="protein sequence ID" value="THU39228.1"/>
    <property type="molecule type" value="Genomic_DNA"/>
</dbReference>
<feature type="domain" description="DinB-like" evidence="1">
    <location>
        <begin position="30"/>
        <end position="158"/>
    </location>
</feature>
<name>A0A4S8HUB6_9BACT</name>
<dbReference type="Pfam" id="PF12867">
    <property type="entry name" value="DinB_2"/>
    <property type="match status" value="1"/>
</dbReference>
<gene>
    <name evidence="2" type="ORF">FAM09_11995</name>
</gene>
<dbReference type="Gene3D" id="1.20.120.450">
    <property type="entry name" value="dinb family like domain"/>
    <property type="match status" value="1"/>
</dbReference>
<accession>A0A4S8HUB6</accession>
<sequence length="164" mass="19197">MKYSINDGFPYYIELLGDKDYNQLFVSKENLNLLKSLTEEKAAYRYAPGKWSIKQIIGHMTDHERIMTYRALRFSRKDKTALPGYDQNTFVDNSRFDEQPVSQLITDFENVRNASLSFIKSLSKEQLALTGTAWKYELTVEEFLKATIGHEVHHMEIIKQKYLS</sequence>
<dbReference type="SUPFAM" id="SSF109854">
    <property type="entry name" value="DinB/YfiT-like putative metalloenzymes"/>
    <property type="match status" value="1"/>
</dbReference>
<reference evidence="2 3" key="1">
    <citation type="submission" date="2019-04" db="EMBL/GenBank/DDBJ databases">
        <title>Niastella caeni sp. nov., isolated from activated sludge.</title>
        <authorList>
            <person name="Sheng M."/>
        </authorList>
    </citation>
    <scope>NUCLEOTIDE SEQUENCE [LARGE SCALE GENOMIC DNA]</scope>
    <source>
        <strain evidence="2 3">HX-2-15</strain>
    </source>
</reference>
<protein>
    <submittedName>
        <fullName evidence="2">DinB family protein</fullName>
    </submittedName>
</protein>
<dbReference type="InterPro" id="IPR034660">
    <property type="entry name" value="DinB/YfiT-like"/>
</dbReference>
<evidence type="ECO:0000313" key="3">
    <source>
        <dbReference type="Proteomes" id="UP000306918"/>
    </source>
</evidence>
<evidence type="ECO:0000313" key="2">
    <source>
        <dbReference type="EMBL" id="THU39228.1"/>
    </source>
</evidence>
<dbReference type="OrthoDB" id="9793216at2"/>
<dbReference type="RefSeq" id="WP_136577360.1">
    <property type="nucleotide sequence ID" value="NZ_STFF01000003.1"/>
</dbReference>
<proteinExistence type="predicted"/>
<dbReference type="Proteomes" id="UP000306918">
    <property type="component" value="Unassembled WGS sequence"/>
</dbReference>
<keyword evidence="3" id="KW-1185">Reference proteome</keyword>
<dbReference type="AlphaFoldDB" id="A0A4S8HUB6"/>